<evidence type="ECO:0000313" key="1">
    <source>
        <dbReference type="EMBL" id="KAK0457082.1"/>
    </source>
</evidence>
<dbReference type="Proteomes" id="UP001175211">
    <property type="component" value="Unassembled WGS sequence"/>
</dbReference>
<dbReference type="RefSeq" id="XP_060329397.1">
    <property type="nucleotide sequence ID" value="XM_060480266.1"/>
</dbReference>
<comment type="caution">
    <text evidence="1">The sequence shown here is derived from an EMBL/GenBank/DDBJ whole genome shotgun (WGS) entry which is preliminary data.</text>
</comment>
<accession>A0AA39N3Z0</accession>
<sequence>MSEIPTEIMEQIIDELSDDREALVASLSVSRAFHSRARYHLFQTVRLETESDFNQFNSLCDISPVISSLVQSLKIFSRSTVPQLPSLPNVTSLHIRGHLDDVWQTNFLSTTVLMFEDIVFSTAMSFRTWICAYSHLTSLSLISVIIHHPAVVGAYALAQGPPLEFLSIAYVNYSVYKAFLGSTSKAISRFALHGLRKIQHKTVFAYDAAGIHKILAVTCSTIQELDMRVHVFDPRPLFNEVLDISQVPTVNYRVSGVSKIPFTNNIRWLSYCTDENDRPASMERLVIHLDLPGFLDRLTFTECLEPLDAILTDPRYCMLKVVQFILGGKERRLEHGLQAYRDDISMALPKLHAAGRLVVEDEAA</sequence>
<name>A0AA39N3Z0_ARMTA</name>
<evidence type="ECO:0000313" key="2">
    <source>
        <dbReference type="Proteomes" id="UP001175211"/>
    </source>
</evidence>
<keyword evidence="2" id="KW-1185">Reference proteome</keyword>
<dbReference type="GeneID" id="85363814"/>
<dbReference type="AlphaFoldDB" id="A0AA39N3Z0"/>
<reference evidence="1" key="1">
    <citation type="submission" date="2023-06" db="EMBL/GenBank/DDBJ databases">
        <authorList>
            <consortium name="Lawrence Berkeley National Laboratory"/>
            <person name="Ahrendt S."/>
            <person name="Sahu N."/>
            <person name="Indic B."/>
            <person name="Wong-Bajracharya J."/>
            <person name="Merenyi Z."/>
            <person name="Ke H.-M."/>
            <person name="Monk M."/>
            <person name="Kocsube S."/>
            <person name="Drula E."/>
            <person name="Lipzen A."/>
            <person name="Balint B."/>
            <person name="Henrissat B."/>
            <person name="Andreopoulos B."/>
            <person name="Martin F.M."/>
            <person name="Harder C.B."/>
            <person name="Rigling D."/>
            <person name="Ford K.L."/>
            <person name="Foster G.D."/>
            <person name="Pangilinan J."/>
            <person name="Papanicolaou A."/>
            <person name="Barry K."/>
            <person name="LaButti K."/>
            <person name="Viragh M."/>
            <person name="Koriabine M."/>
            <person name="Yan M."/>
            <person name="Riley R."/>
            <person name="Champramary S."/>
            <person name="Plett K.L."/>
            <person name="Tsai I.J."/>
            <person name="Slot J."/>
            <person name="Sipos G."/>
            <person name="Plett J."/>
            <person name="Nagy L.G."/>
            <person name="Grigoriev I.V."/>
        </authorList>
    </citation>
    <scope>NUCLEOTIDE SEQUENCE</scope>
    <source>
        <strain evidence="1">CCBAS 213</strain>
    </source>
</reference>
<gene>
    <name evidence="1" type="ORF">EV420DRAFT_1748967</name>
</gene>
<evidence type="ECO:0008006" key="3">
    <source>
        <dbReference type="Google" id="ProtNLM"/>
    </source>
</evidence>
<proteinExistence type="predicted"/>
<protein>
    <recommendedName>
        <fullName evidence="3">F-box domain-containing protein</fullName>
    </recommendedName>
</protein>
<organism evidence="1 2">
    <name type="scientific">Armillaria tabescens</name>
    <name type="common">Ringless honey mushroom</name>
    <name type="synonym">Agaricus tabescens</name>
    <dbReference type="NCBI Taxonomy" id="1929756"/>
    <lineage>
        <taxon>Eukaryota</taxon>
        <taxon>Fungi</taxon>
        <taxon>Dikarya</taxon>
        <taxon>Basidiomycota</taxon>
        <taxon>Agaricomycotina</taxon>
        <taxon>Agaricomycetes</taxon>
        <taxon>Agaricomycetidae</taxon>
        <taxon>Agaricales</taxon>
        <taxon>Marasmiineae</taxon>
        <taxon>Physalacriaceae</taxon>
        <taxon>Desarmillaria</taxon>
    </lineage>
</organism>
<dbReference type="EMBL" id="JAUEPS010000023">
    <property type="protein sequence ID" value="KAK0457082.1"/>
    <property type="molecule type" value="Genomic_DNA"/>
</dbReference>